<dbReference type="InterPro" id="IPR001387">
    <property type="entry name" value="Cro/C1-type_HTH"/>
</dbReference>
<evidence type="ECO:0000313" key="2">
    <source>
        <dbReference type="EMBL" id="TLF74097.1"/>
    </source>
</evidence>
<evidence type="ECO:0000313" key="3">
    <source>
        <dbReference type="Proteomes" id="UP000306378"/>
    </source>
</evidence>
<dbReference type="Proteomes" id="UP000306378">
    <property type="component" value="Unassembled WGS sequence"/>
</dbReference>
<feature type="domain" description="HTH cro/C1-type" evidence="1">
    <location>
        <begin position="25"/>
        <end position="79"/>
    </location>
</feature>
<dbReference type="Gene3D" id="1.10.260.40">
    <property type="entry name" value="lambda repressor-like DNA-binding domains"/>
    <property type="match status" value="1"/>
</dbReference>
<dbReference type="Pfam" id="PF13560">
    <property type="entry name" value="HTH_31"/>
    <property type="match status" value="1"/>
</dbReference>
<dbReference type="EMBL" id="VBUT01000011">
    <property type="protein sequence ID" value="TLF74097.1"/>
    <property type="molecule type" value="Genomic_DNA"/>
</dbReference>
<dbReference type="GO" id="GO:0003677">
    <property type="term" value="F:DNA binding"/>
    <property type="evidence" value="ECO:0007669"/>
    <property type="project" value="InterPro"/>
</dbReference>
<reference evidence="2 3" key="1">
    <citation type="submission" date="2019-05" db="EMBL/GenBank/DDBJ databases">
        <title>Genomes sequences of two Nocardia cyriacigeorgica environmental isolates, type strains Nocardia asteroides ATCC 19247 and Nocardia cyriacigeorgica DSM 44484.</title>
        <authorList>
            <person name="Vautrin F."/>
            <person name="Bergeron E."/>
            <person name="Dubost A."/>
            <person name="Abrouk D."/>
            <person name="Rodriguez Nava V."/>
            <person name="Pujic P."/>
        </authorList>
    </citation>
    <scope>NUCLEOTIDE SEQUENCE [LARGE SCALE GENOMIC DNA]</scope>
    <source>
        <strain evidence="2 3">EML 446</strain>
    </source>
</reference>
<dbReference type="SMART" id="SM00530">
    <property type="entry name" value="HTH_XRE"/>
    <property type="match status" value="1"/>
</dbReference>
<evidence type="ECO:0000259" key="1">
    <source>
        <dbReference type="PROSITE" id="PS50943"/>
    </source>
</evidence>
<sequence>MSTDENPELADRRRALLRATVAAELRAEVARADLTQDEVAARVGMHRATVNRLLNGSRSIDAEQLIAFALGLGFDAGEMVDTAKRKYLEQLARLDVET</sequence>
<dbReference type="RefSeq" id="WP_138451814.1">
    <property type="nucleotide sequence ID" value="NZ_JARWOB010000023.1"/>
</dbReference>
<dbReference type="SUPFAM" id="SSF47413">
    <property type="entry name" value="lambda repressor-like DNA-binding domains"/>
    <property type="match status" value="1"/>
</dbReference>
<comment type="caution">
    <text evidence="2">The sequence shown here is derived from an EMBL/GenBank/DDBJ whole genome shotgun (WGS) entry which is preliminary data.</text>
</comment>
<accession>A0A5R8NHM3</accession>
<name>A0A5R8NHM3_9NOCA</name>
<dbReference type="InterPro" id="IPR010982">
    <property type="entry name" value="Lambda_DNA-bd_dom_sf"/>
</dbReference>
<gene>
    <name evidence="2" type="ORF">FEK34_25610</name>
</gene>
<dbReference type="PROSITE" id="PS50943">
    <property type="entry name" value="HTH_CROC1"/>
    <property type="match status" value="1"/>
</dbReference>
<protein>
    <submittedName>
        <fullName evidence="2">Helix-turn-helix transcriptional regulator</fullName>
    </submittedName>
</protein>
<dbReference type="CDD" id="cd00093">
    <property type="entry name" value="HTH_XRE"/>
    <property type="match status" value="1"/>
</dbReference>
<proteinExistence type="predicted"/>
<dbReference type="AlphaFoldDB" id="A0A5R8NHM3"/>
<organism evidence="2 3">
    <name type="scientific">Nocardia cyriacigeorgica</name>
    <dbReference type="NCBI Taxonomy" id="135487"/>
    <lineage>
        <taxon>Bacteria</taxon>
        <taxon>Bacillati</taxon>
        <taxon>Actinomycetota</taxon>
        <taxon>Actinomycetes</taxon>
        <taxon>Mycobacteriales</taxon>
        <taxon>Nocardiaceae</taxon>
        <taxon>Nocardia</taxon>
    </lineage>
</organism>